<feature type="domain" description="Penicillin-binding protein dimerisation" evidence="6">
    <location>
        <begin position="59"/>
        <end position="227"/>
    </location>
</feature>
<dbReference type="SUPFAM" id="SSF56601">
    <property type="entry name" value="beta-lactamase/transpeptidase-like"/>
    <property type="match status" value="1"/>
</dbReference>
<dbReference type="Gene3D" id="3.40.710.10">
    <property type="entry name" value="DD-peptidase/beta-lactamase superfamily"/>
    <property type="match status" value="1"/>
</dbReference>
<dbReference type="Pfam" id="PF03717">
    <property type="entry name" value="PBP_dimer"/>
    <property type="match status" value="1"/>
</dbReference>
<gene>
    <name evidence="7" type="ORF">H2C83_03055</name>
</gene>
<evidence type="ECO:0000259" key="6">
    <source>
        <dbReference type="Pfam" id="PF03717"/>
    </source>
</evidence>
<dbReference type="GO" id="GO:0071555">
    <property type="term" value="P:cell wall organization"/>
    <property type="evidence" value="ECO:0007669"/>
    <property type="project" value="TreeGrafter"/>
</dbReference>
<dbReference type="InterPro" id="IPR012338">
    <property type="entry name" value="Beta-lactam/transpept-like"/>
</dbReference>
<dbReference type="PANTHER" id="PTHR30627">
    <property type="entry name" value="PEPTIDOGLYCAN D,D-TRANSPEPTIDASE"/>
    <property type="match status" value="1"/>
</dbReference>
<organism evidence="7 8">
    <name type="scientific">Thermoactinomyces mirandus</name>
    <dbReference type="NCBI Taxonomy" id="2756294"/>
    <lineage>
        <taxon>Bacteria</taxon>
        <taxon>Bacillati</taxon>
        <taxon>Bacillota</taxon>
        <taxon>Bacilli</taxon>
        <taxon>Bacillales</taxon>
        <taxon>Thermoactinomycetaceae</taxon>
        <taxon>Thermoactinomyces</taxon>
    </lineage>
</organism>
<keyword evidence="4" id="KW-0812">Transmembrane</keyword>
<dbReference type="Proteomes" id="UP000538292">
    <property type="component" value="Unassembled WGS sequence"/>
</dbReference>
<dbReference type="GO" id="GO:0071972">
    <property type="term" value="F:peptidoglycan L,D-transpeptidase activity"/>
    <property type="evidence" value="ECO:0007669"/>
    <property type="project" value="TreeGrafter"/>
</dbReference>
<feature type="domain" description="Penicillin-binding protein transpeptidase" evidence="5">
    <location>
        <begin position="277"/>
        <end position="587"/>
    </location>
</feature>
<dbReference type="InterPro" id="IPR001460">
    <property type="entry name" value="PCN-bd_Tpept"/>
</dbReference>
<proteinExistence type="inferred from homology"/>
<name>A0A7W1XQR5_9BACL</name>
<comment type="similarity">
    <text evidence="2">Belongs to the transpeptidase family.</text>
</comment>
<keyword evidence="3 4" id="KW-0472">Membrane</keyword>
<evidence type="ECO:0000256" key="2">
    <source>
        <dbReference type="ARBA" id="ARBA00007171"/>
    </source>
</evidence>
<evidence type="ECO:0000256" key="3">
    <source>
        <dbReference type="ARBA" id="ARBA00023136"/>
    </source>
</evidence>
<dbReference type="InterPro" id="IPR036138">
    <property type="entry name" value="PBP_dimer_sf"/>
</dbReference>
<reference evidence="7 8" key="1">
    <citation type="submission" date="2020-07" db="EMBL/GenBank/DDBJ databases">
        <title>Thermoactinomyces phylogeny.</title>
        <authorList>
            <person name="Dunlap C."/>
        </authorList>
    </citation>
    <scope>NUCLEOTIDE SEQUENCE [LARGE SCALE GENOMIC DNA]</scope>
    <source>
        <strain evidence="7 8">AMNI-1</strain>
    </source>
</reference>
<sequence length="600" mass="67426">MKYKWRSVAVNIVIVLLFGGILARLYMIQVSSTRSFQIVDEQVDLIAMAQTSQKKEVVIQSGRGSILDRNGKPFVGGSDWHLLVFPQSEKQWRLRADQFRKISEIINVPYWEFRQQLLHLKSPVILSGLNGEEITLSPLERKTIEALRVPGVMVVQSDQRMTLNQLAEQVIGQVARSPLLLKKWYFDKIKNKEWHSESLIGISGLEQAFEPFLHGEEEQLLIYTATRGGKPLNGVQMTRKNTVRAEEDPPRILVTTLDKEIQQKVEKILREEEVEEGAVVVQEIRSGDILAMGSMPKGTSAKRELNPWKNRAVMEATPGSIFKTVVAVAALEQGLVNEDTVFHCDGKLDHYHLSDAKPGGHGKITFAEAYAKSCNVVMGTVAKTLGPEKLETYARRFGLNQKVIWDGKVFHDSSFVQLPEEQTGLIFAKKTDKKDGGVLVQTGIGQRDVRMTPVQAANMVTSLFHQGKTPEPRLVEEIQDVQGRTVFRFPRQVIEGAKPLRSNTIRSMKKFMQKVVESGTATQARQAKWKLAGKTGTAQIGQKGDSYNKWMIGFGPVNQPRYSIAVVLNRVSDADDPRAIKIFEKVMNELAVLEKTKKEK</sequence>
<comment type="subcellular location">
    <subcellularLocation>
        <location evidence="1">Membrane</location>
    </subcellularLocation>
</comment>
<dbReference type="GO" id="GO:0005886">
    <property type="term" value="C:plasma membrane"/>
    <property type="evidence" value="ECO:0007669"/>
    <property type="project" value="TreeGrafter"/>
</dbReference>
<feature type="transmembrane region" description="Helical" evidence="4">
    <location>
        <begin position="7"/>
        <end position="27"/>
    </location>
</feature>
<dbReference type="Gene3D" id="3.90.1310.10">
    <property type="entry name" value="Penicillin-binding protein 2a (Domain 2)"/>
    <property type="match status" value="1"/>
</dbReference>
<dbReference type="RefSeq" id="WP_181737661.1">
    <property type="nucleotide sequence ID" value="NZ_JACEOL010000009.1"/>
</dbReference>
<dbReference type="SUPFAM" id="SSF56519">
    <property type="entry name" value="Penicillin binding protein dimerisation domain"/>
    <property type="match status" value="1"/>
</dbReference>
<dbReference type="GO" id="GO:0008658">
    <property type="term" value="F:penicillin binding"/>
    <property type="evidence" value="ECO:0007669"/>
    <property type="project" value="InterPro"/>
</dbReference>
<evidence type="ECO:0000313" key="7">
    <source>
        <dbReference type="EMBL" id="MBA4601315.1"/>
    </source>
</evidence>
<comment type="caution">
    <text evidence="7">The sequence shown here is derived from an EMBL/GenBank/DDBJ whole genome shotgun (WGS) entry which is preliminary data.</text>
</comment>
<dbReference type="Pfam" id="PF00905">
    <property type="entry name" value="Transpeptidase"/>
    <property type="match status" value="1"/>
</dbReference>
<accession>A0A7W1XQR5</accession>
<dbReference type="InterPro" id="IPR050515">
    <property type="entry name" value="Beta-lactam/transpept"/>
</dbReference>
<dbReference type="InterPro" id="IPR005311">
    <property type="entry name" value="PBP_dimer"/>
</dbReference>
<dbReference type="AlphaFoldDB" id="A0A7W1XQR5"/>
<evidence type="ECO:0000256" key="4">
    <source>
        <dbReference type="SAM" id="Phobius"/>
    </source>
</evidence>
<evidence type="ECO:0000256" key="1">
    <source>
        <dbReference type="ARBA" id="ARBA00004370"/>
    </source>
</evidence>
<evidence type="ECO:0000313" key="8">
    <source>
        <dbReference type="Proteomes" id="UP000538292"/>
    </source>
</evidence>
<keyword evidence="8" id="KW-1185">Reference proteome</keyword>
<keyword evidence="4" id="KW-1133">Transmembrane helix</keyword>
<protein>
    <submittedName>
        <fullName evidence="7">Penicillin-binding protein 2</fullName>
    </submittedName>
</protein>
<dbReference type="EMBL" id="JACEOL010000009">
    <property type="protein sequence ID" value="MBA4601315.1"/>
    <property type="molecule type" value="Genomic_DNA"/>
</dbReference>
<dbReference type="PANTHER" id="PTHR30627:SF24">
    <property type="entry name" value="PENICILLIN-BINDING PROTEIN 4B"/>
    <property type="match status" value="1"/>
</dbReference>
<evidence type="ECO:0000259" key="5">
    <source>
        <dbReference type="Pfam" id="PF00905"/>
    </source>
</evidence>